<comment type="caution">
    <text evidence="9">The sequence shown here is derived from an EMBL/GenBank/DDBJ whole genome shotgun (WGS) entry which is preliminary data.</text>
</comment>
<keyword evidence="3 6" id="KW-0238">DNA-binding</keyword>
<protein>
    <submittedName>
        <fullName evidence="9">DNA-binding SARP family transcriptional activator</fullName>
    </submittedName>
</protein>
<dbReference type="SUPFAM" id="SSF48452">
    <property type="entry name" value="TPR-like"/>
    <property type="match status" value="2"/>
</dbReference>
<dbReference type="Gene3D" id="1.10.10.10">
    <property type="entry name" value="Winged helix-like DNA-binding domain superfamily/Winged helix DNA-binding domain"/>
    <property type="match status" value="1"/>
</dbReference>
<evidence type="ECO:0000256" key="6">
    <source>
        <dbReference type="PROSITE-ProRule" id="PRU01091"/>
    </source>
</evidence>
<dbReference type="Gene3D" id="1.25.40.10">
    <property type="entry name" value="Tetratricopeptide repeat domain"/>
    <property type="match status" value="2"/>
</dbReference>
<dbReference type="InterPro" id="IPR049945">
    <property type="entry name" value="AAA_22"/>
</dbReference>
<feature type="region of interest" description="Disordered" evidence="7">
    <location>
        <begin position="224"/>
        <end position="249"/>
    </location>
</feature>
<gene>
    <name evidence="9" type="ORF">C8D88_1128</name>
</gene>
<dbReference type="GO" id="GO:0000160">
    <property type="term" value="P:phosphorelay signal transduction system"/>
    <property type="evidence" value="ECO:0007669"/>
    <property type="project" value="InterPro"/>
</dbReference>
<dbReference type="InterPro" id="IPR001867">
    <property type="entry name" value="OmpR/PhoB-type_DNA-bd"/>
</dbReference>
<keyword evidence="4" id="KW-0804">Transcription</keyword>
<evidence type="ECO:0000256" key="2">
    <source>
        <dbReference type="ARBA" id="ARBA00023015"/>
    </source>
</evidence>
<dbReference type="Pfam" id="PF13374">
    <property type="entry name" value="TPR_10"/>
    <property type="match status" value="1"/>
</dbReference>
<reference evidence="9 10" key="1">
    <citation type="submission" date="2018-05" db="EMBL/GenBank/DDBJ databases">
        <title>Genomic Encyclopedia of Type Strains, Phase IV (KMG-IV): sequencing the most valuable type-strain genomes for metagenomic binning, comparative biology and taxonomic classification.</title>
        <authorList>
            <person name="Goeker M."/>
        </authorList>
    </citation>
    <scope>NUCLEOTIDE SEQUENCE [LARGE SCALE GENOMIC DNA]</scope>
    <source>
        <strain evidence="9 10">DSM 45480</strain>
    </source>
</reference>
<dbReference type="PANTHER" id="PTHR35807">
    <property type="entry name" value="TRANSCRIPTIONAL REGULATOR REDD-RELATED"/>
    <property type="match status" value="1"/>
</dbReference>
<dbReference type="InterPro" id="IPR036388">
    <property type="entry name" value="WH-like_DNA-bd_sf"/>
</dbReference>
<name>A0A316HRZ3_9PSEU</name>
<dbReference type="SMART" id="SM00028">
    <property type="entry name" value="TPR"/>
    <property type="match status" value="5"/>
</dbReference>
<evidence type="ECO:0000256" key="1">
    <source>
        <dbReference type="ARBA" id="ARBA00005820"/>
    </source>
</evidence>
<dbReference type="SMART" id="SM01043">
    <property type="entry name" value="BTAD"/>
    <property type="match status" value="1"/>
</dbReference>
<dbReference type="Gene3D" id="3.40.50.300">
    <property type="entry name" value="P-loop containing nucleotide triphosphate hydrolases"/>
    <property type="match status" value="1"/>
</dbReference>
<dbReference type="AlphaFoldDB" id="A0A316HRZ3"/>
<dbReference type="InterPro" id="IPR051677">
    <property type="entry name" value="AfsR-DnrI-RedD_regulator"/>
</dbReference>
<feature type="repeat" description="TPR" evidence="5">
    <location>
        <begin position="820"/>
        <end position="853"/>
    </location>
</feature>
<keyword evidence="2" id="KW-0805">Transcription regulation</keyword>
<organism evidence="9 10">
    <name type="scientific">Lentzea atacamensis</name>
    <dbReference type="NCBI Taxonomy" id="531938"/>
    <lineage>
        <taxon>Bacteria</taxon>
        <taxon>Bacillati</taxon>
        <taxon>Actinomycetota</taxon>
        <taxon>Actinomycetes</taxon>
        <taxon>Pseudonocardiales</taxon>
        <taxon>Pseudonocardiaceae</taxon>
        <taxon>Lentzea</taxon>
    </lineage>
</organism>
<dbReference type="SMART" id="SM00862">
    <property type="entry name" value="Trans_reg_C"/>
    <property type="match status" value="1"/>
</dbReference>
<dbReference type="InterPro" id="IPR016032">
    <property type="entry name" value="Sig_transdc_resp-reg_C-effctor"/>
</dbReference>
<comment type="similarity">
    <text evidence="1">Belongs to the AfsR/DnrI/RedD regulatory family.</text>
</comment>
<dbReference type="RefSeq" id="WP_109640117.1">
    <property type="nucleotide sequence ID" value="NZ_QGHB01000012.1"/>
</dbReference>
<dbReference type="SUPFAM" id="SSF46894">
    <property type="entry name" value="C-terminal effector domain of the bipartite response regulators"/>
    <property type="match status" value="1"/>
</dbReference>
<keyword evidence="5" id="KW-0802">TPR repeat</keyword>
<dbReference type="InterPro" id="IPR005158">
    <property type="entry name" value="BTAD"/>
</dbReference>
<sequence>MSVEFRVLGDVEVRIDGQSVDAGRARQLCVLVALLHDVRQPIPVERILSRVWGDDPPNRGKNVLYGYLSRLRRALAAAGDVTVARQHAGYVLTADPMAVDLHRFRELVAEARTADDEQAVLLFNRALALWRGRPFGGLSTPWLDELRATLESERFAVVLDRNEVALRLGRQDDVLGEMFRETTAHPLDERLAGQVILALHKSGRHADADRHYAELSRRLADELGVDPSPAVREQHEQSPAALKRRPDMPVPRQLPAHSPFFVGRDGELEVLDDLLRRHRPFVAISGAAGVGKTTLAVHWAHRVQESFPDGQLYVNLRGFEHAGAAVSPAEALRTLLTMLGVPPDRAPSDIDAMAATYRSILNSRRLLILLDNARDVQQVRPLLPGDGVSMVVVTSRNHLAGLVAGEGAHLITLRHMDLREARALLEQHLGRDRMEAETQAVDELIAGAGFLPLALAVLAARASLNPTFSLKALAGELDSQQSRLDTLDDDDPKTSVRAAISLSCRHLGPTAAQVFRLLGLHPGPGVTAAATASLAGLSGKEAEDALDELARVHLTEEHRPGRFAFHDLVRVYAAERFRLEVPAPARNDALRRLLDHYLHTAVSGALLLRPMRDHIDVDDAAPGTCPEPLSDYQAAWRWFEDEIAALRRLLPLAAAEGFDQHVWQLAWTTADFLDRQGRWHDWIELGTYALAAGARLADRRALASAHRGIGQAFIMLRSFPQARAHLMAALDLDGTRVGEAGIHRDLALMADTQGSFTEALEHGQRALEIYRDCGHLAGEAAALNQVGWYLCQLGSHRRALVACEEALVRHRGIGDWTGEAVTWDSLGFIHHNMGANARAIECYERALALYRELGDVFENAATLTRLADAHLAEGETSAARDALRSASALLDNLRHPDARAVHARLEALDAEDERLPGSRA</sequence>
<dbReference type="InterPro" id="IPR019734">
    <property type="entry name" value="TPR_rpt"/>
</dbReference>
<proteinExistence type="inferred from homology"/>
<dbReference type="Pfam" id="PF13401">
    <property type="entry name" value="AAA_22"/>
    <property type="match status" value="1"/>
</dbReference>
<evidence type="ECO:0000256" key="4">
    <source>
        <dbReference type="ARBA" id="ARBA00023163"/>
    </source>
</evidence>
<evidence type="ECO:0000256" key="7">
    <source>
        <dbReference type="SAM" id="MobiDB-lite"/>
    </source>
</evidence>
<dbReference type="Proteomes" id="UP000246005">
    <property type="component" value="Unassembled WGS sequence"/>
</dbReference>
<dbReference type="InterPro" id="IPR027417">
    <property type="entry name" value="P-loop_NTPase"/>
</dbReference>
<dbReference type="PANTHER" id="PTHR35807:SF1">
    <property type="entry name" value="TRANSCRIPTIONAL REGULATOR REDD"/>
    <property type="match status" value="1"/>
</dbReference>
<dbReference type="InterPro" id="IPR011990">
    <property type="entry name" value="TPR-like_helical_dom_sf"/>
</dbReference>
<dbReference type="GO" id="GO:0003677">
    <property type="term" value="F:DNA binding"/>
    <property type="evidence" value="ECO:0007669"/>
    <property type="project" value="UniProtKB-UniRule"/>
</dbReference>
<feature type="domain" description="OmpR/PhoB-type" evidence="8">
    <location>
        <begin position="1"/>
        <end position="94"/>
    </location>
</feature>
<evidence type="ECO:0000313" key="10">
    <source>
        <dbReference type="Proteomes" id="UP000246005"/>
    </source>
</evidence>
<dbReference type="Pfam" id="PF03704">
    <property type="entry name" value="BTAD"/>
    <property type="match status" value="1"/>
</dbReference>
<dbReference type="GO" id="GO:0006355">
    <property type="term" value="P:regulation of DNA-templated transcription"/>
    <property type="evidence" value="ECO:0007669"/>
    <property type="project" value="InterPro"/>
</dbReference>
<evidence type="ECO:0000313" key="9">
    <source>
        <dbReference type="EMBL" id="PWK82760.1"/>
    </source>
</evidence>
<evidence type="ECO:0000256" key="5">
    <source>
        <dbReference type="PROSITE-ProRule" id="PRU00339"/>
    </source>
</evidence>
<dbReference type="GO" id="GO:0043531">
    <property type="term" value="F:ADP binding"/>
    <property type="evidence" value="ECO:0007669"/>
    <property type="project" value="InterPro"/>
</dbReference>
<dbReference type="PROSITE" id="PS50005">
    <property type="entry name" value="TPR"/>
    <property type="match status" value="1"/>
</dbReference>
<dbReference type="EMBL" id="QGHB01000012">
    <property type="protein sequence ID" value="PWK82760.1"/>
    <property type="molecule type" value="Genomic_DNA"/>
</dbReference>
<dbReference type="PRINTS" id="PR00364">
    <property type="entry name" value="DISEASERSIST"/>
</dbReference>
<feature type="DNA-binding region" description="OmpR/PhoB-type" evidence="6">
    <location>
        <begin position="1"/>
        <end position="94"/>
    </location>
</feature>
<evidence type="ECO:0000259" key="8">
    <source>
        <dbReference type="PROSITE" id="PS51755"/>
    </source>
</evidence>
<accession>A0A316HRZ3</accession>
<dbReference type="SUPFAM" id="SSF52540">
    <property type="entry name" value="P-loop containing nucleoside triphosphate hydrolases"/>
    <property type="match status" value="1"/>
</dbReference>
<dbReference type="Pfam" id="PF13424">
    <property type="entry name" value="TPR_12"/>
    <property type="match status" value="1"/>
</dbReference>
<dbReference type="PROSITE" id="PS51755">
    <property type="entry name" value="OMPR_PHOB"/>
    <property type="match status" value="1"/>
</dbReference>
<dbReference type="CDD" id="cd15831">
    <property type="entry name" value="BTAD"/>
    <property type="match status" value="1"/>
</dbReference>
<evidence type="ECO:0000256" key="3">
    <source>
        <dbReference type="ARBA" id="ARBA00023125"/>
    </source>
</evidence>